<proteinExistence type="predicted"/>
<dbReference type="Gene3D" id="3.30.870.10">
    <property type="entry name" value="Endonuclease Chain A"/>
    <property type="match status" value="2"/>
</dbReference>
<dbReference type="Proteomes" id="UP000637423">
    <property type="component" value="Unassembled WGS sequence"/>
</dbReference>
<dbReference type="CDD" id="cd09111">
    <property type="entry name" value="PLDc_ymdC_like_1"/>
    <property type="match status" value="1"/>
</dbReference>
<dbReference type="PANTHER" id="PTHR21248:SF12">
    <property type="entry name" value="CARDIOLIPIN SYNTHASE C"/>
    <property type="match status" value="1"/>
</dbReference>
<organism evidence="2 3">
    <name type="scientific">Undibacterium terreum</name>
    <dbReference type="NCBI Taxonomy" id="1224302"/>
    <lineage>
        <taxon>Bacteria</taxon>
        <taxon>Pseudomonadati</taxon>
        <taxon>Pseudomonadota</taxon>
        <taxon>Betaproteobacteria</taxon>
        <taxon>Burkholderiales</taxon>
        <taxon>Oxalobacteraceae</taxon>
        <taxon>Undibacterium</taxon>
    </lineage>
</organism>
<evidence type="ECO:0000313" key="3">
    <source>
        <dbReference type="Proteomes" id="UP000637423"/>
    </source>
</evidence>
<dbReference type="Pfam" id="PF13091">
    <property type="entry name" value="PLDc_2"/>
    <property type="match status" value="2"/>
</dbReference>
<dbReference type="EMBL" id="BMED01000002">
    <property type="protein sequence ID" value="GGC75794.1"/>
    <property type="molecule type" value="Genomic_DNA"/>
</dbReference>
<accession>A0A916UKB6</accession>
<dbReference type="RefSeq" id="WP_188566261.1">
    <property type="nucleotide sequence ID" value="NZ_BMED01000002.1"/>
</dbReference>
<reference evidence="2" key="2">
    <citation type="submission" date="2020-09" db="EMBL/GenBank/DDBJ databases">
        <authorList>
            <person name="Sun Q."/>
            <person name="Zhou Y."/>
        </authorList>
    </citation>
    <scope>NUCLEOTIDE SEQUENCE</scope>
    <source>
        <strain evidence="2">CGMCC 1.10998</strain>
    </source>
</reference>
<keyword evidence="3" id="KW-1185">Reference proteome</keyword>
<dbReference type="CDD" id="cd09113">
    <property type="entry name" value="PLDc_ymdC_like_2"/>
    <property type="match status" value="1"/>
</dbReference>
<feature type="domain" description="PLD phosphodiesterase" evidence="1">
    <location>
        <begin position="189"/>
        <end position="216"/>
    </location>
</feature>
<dbReference type="InterPro" id="IPR025202">
    <property type="entry name" value="PLD-like_dom"/>
</dbReference>
<evidence type="ECO:0000259" key="1">
    <source>
        <dbReference type="PROSITE" id="PS50035"/>
    </source>
</evidence>
<sequence>MMHFPIAGSGTGPASAAAPLLRAGKTLLLSALAGATLLLHGCASLPPPLKREPTLAIPASQNETLGRIAVQSMVGGEQSGFRPLPISTYSMDARLTLARRAQATLDLQYYLLQNDVTGHKLLREVRDAALRGVRVRLLVDDLYTAESDDMLLALAAYPNIEIRLFNPFPVGRSSTTLRWTLSLGDFSRINHRMHNKMFIADGAFAVAGGRNIADEYFFSSKGGNFVDFDMLIAGDAVPRMAAVFDGYWNSPRVYPFLPFKETRETPQALREGFERLTADAIPAYPTPGDKPDLLGYHPVSADMQRPPLKLLYGSIDVFADDPEKVTGRAERGGDATTVTARVGKAIANTKIEIMVGSPYFIPGQLGMDAMRHAREHGVQVNVMTNSLASNDEPFASAAYGRYRVPMLKMGVNLYETDSSQLKNDPLIGTALGNTVGRSHSKLIVIDRHVTFVGSMNMDFRSSRLNTELGLLIDSPEFAAQVLSLAERVRSVGSYRLQLSADDHLQWVGTKDGVETVHDHEPDVGLGTKLQLWLVFPFISEGLL</sequence>
<dbReference type="AlphaFoldDB" id="A0A916UKB6"/>
<dbReference type="PANTHER" id="PTHR21248">
    <property type="entry name" value="CARDIOLIPIN SYNTHASE"/>
    <property type="match status" value="1"/>
</dbReference>
<comment type="caution">
    <text evidence="2">The sequence shown here is derived from an EMBL/GenBank/DDBJ whole genome shotgun (WGS) entry which is preliminary data.</text>
</comment>
<protein>
    <submittedName>
        <fullName evidence="2">Phospholipase D family protein</fullName>
    </submittedName>
</protein>
<feature type="domain" description="PLD phosphodiesterase" evidence="1">
    <location>
        <begin position="434"/>
        <end position="461"/>
    </location>
</feature>
<reference evidence="2" key="1">
    <citation type="journal article" date="2014" name="Int. J. Syst. Evol. Microbiol.">
        <title>Complete genome sequence of Corynebacterium casei LMG S-19264T (=DSM 44701T), isolated from a smear-ripened cheese.</title>
        <authorList>
            <consortium name="US DOE Joint Genome Institute (JGI-PGF)"/>
            <person name="Walter F."/>
            <person name="Albersmeier A."/>
            <person name="Kalinowski J."/>
            <person name="Ruckert C."/>
        </authorList>
    </citation>
    <scope>NUCLEOTIDE SEQUENCE</scope>
    <source>
        <strain evidence="2">CGMCC 1.10998</strain>
    </source>
</reference>
<dbReference type="InterPro" id="IPR001736">
    <property type="entry name" value="PLipase_D/transphosphatidylase"/>
</dbReference>
<dbReference type="SUPFAM" id="SSF56024">
    <property type="entry name" value="Phospholipase D/nuclease"/>
    <property type="match status" value="2"/>
</dbReference>
<name>A0A916UKB6_9BURK</name>
<dbReference type="GO" id="GO:0032049">
    <property type="term" value="P:cardiolipin biosynthetic process"/>
    <property type="evidence" value="ECO:0007669"/>
    <property type="project" value="UniProtKB-ARBA"/>
</dbReference>
<gene>
    <name evidence="2" type="ORF">GCM10011396_23760</name>
</gene>
<dbReference type="GO" id="GO:0030572">
    <property type="term" value="F:phosphatidyltransferase activity"/>
    <property type="evidence" value="ECO:0007669"/>
    <property type="project" value="UniProtKB-ARBA"/>
</dbReference>
<evidence type="ECO:0000313" key="2">
    <source>
        <dbReference type="EMBL" id="GGC75794.1"/>
    </source>
</evidence>
<dbReference type="SMART" id="SM00155">
    <property type="entry name" value="PLDc"/>
    <property type="match status" value="2"/>
</dbReference>
<dbReference type="PROSITE" id="PS50035">
    <property type="entry name" value="PLD"/>
    <property type="match status" value="2"/>
</dbReference>